<dbReference type="EMBL" id="CAADJA010000002">
    <property type="protein sequence ID" value="VFS48748.1"/>
    <property type="molecule type" value="Genomic_DNA"/>
</dbReference>
<dbReference type="RefSeq" id="WP_134531205.1">
    <property type="nucleotide sequence ID" value="NZ_CAADJA010000002.1"/>
</dbReference>
<protein>
    <submittedName>
        <fullName evidence="1">Uncharacterized protein</fullName>
    </submittedName>
</protein>
<evidence type="ECO:0000313" key="2">
    <source>
        <dbReference type="Proteomes" id="UP000373449"/>
    </source>
</evidence>
<evidence type="ECO:0000313" key="1">
    <source>
        <dbReference type="EMBL" id="VFS48748.1"/>
    </source>
</evidence>
<dbReference type="AlphaFoldDB" id="A0A484ZLG7"/>
<proteinExistence type="predicted"/>
<sequence>MDEENEPLTYDEPVFHPLDETQENISENSDALIDALLKEQIDKTLANYVKKFPDIQNLILSTVDGFEISSVLDQGGRKLSVRLRQCQVLCSLLVRQYLERLVHRGISIYI</sequence>
<reference evidence="1 2" key="1">
    <citation type="submission" date="2019-03" db="EMBL/GenBank/DDBJ databases">
        <authorList>
            <consortium name="Pathogen Informatics"/>
        </authorList>
    </citation>
    <scope>NUCLEOTIDE SEQUENCE [LARGE SCALE GENOMIC DNA]</scope>
    <source>
        <strain evidence="1 2">NCTC12282</strain>
    </source>
</reference>
<dbReference type="Proteomes" id="UP000373449">
    <property type="component" value="Unassembled WGS sequence"/>
</dbReference>
<name>A0A484ZLG7_9GAMM</name>
<organism evidence="1 2">
    <name type="scientific">Budvicia aquatica</name>
    <dbReference type="NCBI Taxonomy" id="82979"/>
    <lineage>
        <taxon>Bacteria</taxon>
        <taxon>Pseudomonadati</taxon>
        <taxon>Pseudomonadota</taxon>
        <taxon>Gammaproteobacteria</taxon>
        <taxon>Enterobacterales</taxon>
        <taxon>Budviciaceae</taxon>
        <taxon>Budvicia</taxon>
    </lineage>
</organism>
<accession>A0A484ZLG7</accession>
<gene>
    <name evidence="1" type="ORF">NCTC12282_03356</name>
</gene>